<dbReference type="InterPro" id="IPR005467">
    <property type="entry name" value="His_kinase_dom"/>
</dbReference>
<dbReference type="InterPro" id="IPR004358">
    <property type="entry name" value="Sig_transdc_His_kin-like_C"/>
</dbReference>
<dbReference type="InterPro" id="IPR003594">
    <property type="entry name" value="HATPase_dom"/>
</dbReference>
<dbReference type="PANTHER" id="PTHR43711">
    <property type="entry name" value="TWO-COMPONENT HISTIDINE KINASE"/>
    <property type="match status" value="1"/>
</dbReference>
<comment type="subcellular location">
    <subcellularLocation>
        <location evidence="2">Membrane</location>
    </subcellularLocation>
</comment>
<dbReference type="EC" id="2.7.13.3" evidence="3"/>
<dbReference type="PROSITE" id="PS50109">
    <property type="entry name" value="HIS_KIN"/>
    <property type="match status" value="1"/>
</dbReference>
<dbReference type="InterPro" id="IPR003661">
    <property type="entry name" value="HisK_dim/P_dom"/>
</dbReference>
<dbReference type="Gene3D" id="1.10.287.130">
    <property type="match status" value="1"/>
</dbReference>
<dbReference type="PRINTS" id="PR00344">
    <property type="entry name" value="BCTRLSENSOR"/>
</dbReference>
<dbReference type="CDD" id="cd00082">
    <property type="entry name" value="HisKA"/>
    <property type="match status" value="1"/>
</dbReference>
<dbReference type="SUPFAM" id="SSF47384">
    <property type="entry name" value="Homodimeric domain of signal transducing histidine kinase"/>
    <property type="match status" value="1"/>
</dbReference>
<sequence length="313" mass="35557">MILFLSIIILLLLIVISFQYREKKEHNASIYYTSQKLQSIIAEQSGEKILNMTTNKELQLLFNDINRLLDHNQKIIATHRKIENSTKKMLANISHDIKTPLTVVLGYTEMLQLNTAISEEEQQRLLSGVHSKSLEVLQLIHQFFDLAKIEAGDSNYPITRINVNEICRKNILSFYDIVTARGIDMQIDIPESTVFALGNEEALDRILNNLLSNAITYGAEGKVIGLAIGYDDMTISIDIWDRGKGIDEHHRDHVFERMYTLEDSRNKSFQGSGLGLTITKRLVEVLGGSIHLSSIPYEKTVFSVSLKRITYMG</sequence>
<organism evidence="14 15">
    <name type="scientific">Psychrobacillus psychrodurans</name>
    <dbReference type="NCBI Taxonomy" id="126157"/>
    <lineage>
        <taxon>Bacteria</taxon>
        <taxon>Bacillati</taxon>
        <taxon>Bacillota</taxon>
        <taxon>Bacilli</taxon>
        <taxon>Bacillales</taxon>
        <taxon>Bacillaceae</taxon>
        <taxon>Psychrobacillus</taxon>
    </lineage>
</organism>
<dbReference type="SMART" id="SM00387">
    <property type="entry name" value="HATPase_c"/>
    <property type="match status" value="1"/>
</dbReference>
<evidence type="ECO:0000256" key="4">
    <source>
        <dbReference type="ARBA" id="ARBA00022553"/>
    </source>
</evidence>
<evidence type="ECO:0000256" key="7">
    <source>
        <dbReference type="ARBA" id="ARBA00022741"/>
    </source>
</evidence>
<dbReference type="AlphaFoldDB" id="A0A9X3L9M7"/>
<dbReference type="RefSeq" id="WP_269922187.1">
    <property type="nucleotide sequence ID" value="NZ_JAMKBI010000007.1"/>
</dbReference>
<dbReference type="GO" id="GO:0000155">
    <property type="term" value="F:phosphorelay sensor kinase activity"/>
    <property type="evidence" value="ECO:0007669"/>
    <property type="project" value="InterPro"/>
</dbReference>
<keyword evidence="4" id="KW-0597">Phosphoprotein</keyword>
<dbReference type="InterPro" id="IPR036097">
    <property type="entry name" value="HisK_dim/P_sf"/>
</dbReference>
<keyword evidence="11" id="KW-0902">Two-component regulatory system</keyword>
<proteinExistence type="predicted"/>
<dbReference type="InterPro" id="IPR036890">
    <property type="entry name" value="HATPase_C_sf"/>
</dbReference>
<dbReference type="InterPro" id="IPR050736">
    <property type="entry name" value="Sensor_HK_Regulatory"/>
</dbReference>
<evidence type="ECO:0000256" key="12">
    <source>
        <dbReference type="ARBA" id="ARBA00023136"/>
    </source>
</evidence>
<keyword evidence="12" id="KW-0472">Membrane</keyword>
<evidence type="ECO:0000313" key="14">
    <source>
        <dbReference type="EMBL" id="MCZ8533932.1"/>
    </source>
</evidence>
<gene>
    <name evidence="14" type="ORF">M9R61_11480</name>
</gene>
<keyword evidence="10" id="KW-1133">Transmembrane helix</keyword>
<protein>
    <recommendedName>
        <fullName evidence="3">histidine kinase</fullName>
        <ecNumber evidence="3">2.7.13.3</ecNumber>
    </recommendedName>
</protein>
<evidence type="ECO:0000256" key="9">
    <source>
        <dbReference type="ARBA" id="ARBA00022840"/>
    </source>
</evidence>
<evidence type="ECO:0000256" key="3">
    <source>
        <dbReference type="ARBA" id="ARBA00012438"/>
    </source>
</evidence>
<evidence type="ECO:0000313" key="15">
    <source>
        <dbReference type="Proteomes" id="UP001152172"/>
    </source>
</evidence>
<keyword evidence="9 14" id="KW-0067">ATP-binding</keyword>
<feature type="domain" description="Histidine kinase" evidence="13">
    <location>
        <begin position="92"/>
        <end position="310"/>
    </location>
</feature>
<dbReference type="FunFam" id="3.30.565.10:FF:000013">
    <property type="entry name" value="Two-component sensor histidine kinase"/>
    <property type="match status" value="1"/>
</dbReference>
<dbReference type="PANTHER" id="PTHR43711:SF26">
    <property type="entry name" value="SENSOR HISTIDINE KINASE RCSC"/>
    <property type="match status" value="1"/>
</dbReference>
<dbReference type="GO" id="GO:0016020">
    <property type="term" value="C:membrane"/>
    <property type="evidence" value="ECO:0007669"/>
    <property type="project" value="UniProtKB-SubCell"/>
</dbReference>
<evidence type="ECO:0000256" key="8">
    <source>
        <dbReference type="ARBA" id="ARBA00022777"/>
    </source>
</evidence>
<evidence type="ECO:0000256" key="5">
    <source>
        <dbReference type="ARBA" id="ARBA00022679"/>
    </source>
</evidence>
<evidence type="ECO:0000256" key="6">
    <source>
        <dbReference type="ARBA" id="ARBA00022692"/>
    </source>
</evidence>
<dbReference type="Pfam" id="PF00512">
    <property type="entry name" value="HisKA"/>
    <property type="match status" value="1"/>
</dbReference>
<keyword evidence="8" id="KW-0418">Kinase</keyword>
<evidence type="ECO:0000256" key="11">
    <source>
        <dbReference type="ARBA" id="ARBA00023012"/>
    </source>
</evidence>
<comment type="caution">
    <text evidence="14">The sequence shown here is derived from an EMBL/GenBank/DDBJ whole genome shotgun (WGS) entry which is preliminary data.</text>
</comment>
<dbReference type="GO" id="GO:0005524">
    <property type="term" value="F:ATP binding"/>
    <property type="evidence" value="ECO:0007669"/>
    <property type="project" value="UniProtKB-KW"/>
</dbReference>
<dbReference type="EMBL" id="JAMKBI010000007">
    <property type="protein sequence ID" value="MCZ8533932.1"/>
    <property type="molecule type" value="Genomic_DNA"/>
</dbReference>
<keyword evidence="7" id="KW-0547">Nucleotide-binding</keyword>
<reference evidence="14" key="1">
    <citation type="submission" date="2022-05" db="EMBL/GenBank/DDBJ databases">
        <authorList>
            <person name="Colautti A."/>
            <person name="Iacumin L."/>
        </authorList>
    </citation>
    <scope>NUCLEOTIDE SEQUENCE</scope>
    <source>
        <strain evidence="14">DSM 30747</strain>
    </source>
</reference>
<dbReference type="Gene3D" id="3.30.565.10">
    <property type="entry name" value="Histidine kinase-like ATPase, C-terminal domain"/>
    <property type="match status" value="1"/>
</dbReference>
<name>A0A9X3L9M7_9BACI</name>
<accession>A0A9X3L9M7</accession>
<dbReference type="Proteomes" id="UP001152172">
    <property type="component" value="Unassembled WGS sequence"/>
</dbReference>
<keyword evidence="6" id="KW-0812">Transmembrane</keyword>
<evidence type="ECO:0000256" key="1">
    <source>
        <dbReference type="ARBA" id="ARBA00000085"/>
    </source>
</evidence>
<keyword evidence="5" id="KW-0808">Transferase</keyword>
<dbReference type="Pfam" id="PF02518">
    <property type="entry name" value="HATPase_c"/>
    <property type="match status" value="1"/>
</dbReference>
<evidence type="ECO:0000256" key="10">
    <source>
        <dbReference type="ARBA" id="ARBA00022989"/>
    </source>
</evidence>
<dbReference type="SMART" id="SM00388">
    <property type="entry name" value="HisKA"/>
    <property type="match status" value="1"/>
</dbReference>
<keyword evidence="15" id="KW-1185">Reference proteome</keyword>
<dbReference type="SUPFAM" id="SSF55874">
    <property type="entry name" value="ATPase domain of HSP90 chaperone/DNA topoisomerase II/histidine kinase"/>
    <property type="match status" value="1"/>
</dbReference>
<evidence type="ECO:0000259" key="13">
    <source>
        <dbReference type="PROSITE" id="PS50109"/>
    </source>
</evidence>
<evidence type="ECO:0000256" key="2">
    <source>
        <dbReference type="ARBA" id="ARBA00004370"/>
    </source>
</evidence>
<comment type="catalytic activity">
    <reaction evidence="1">
        <text>ATP + protein L-histidine = ADP + protein N-phospho-L-histidine.</text>
        <dbReference type="EC" id="2.7.13.3"/>
    </reaction>
</comment>